<dbReference type="InterPro" id="IPR009956">
    <property type="entry name" value="Post-segregation_anti-tox_CcdA"/>
</dbReference>
<dbReference type="Pfam" id="PF07362">
    <property type="entry name" value="CcdA"/>
    <property type="match status" value="1"/>
</dbReference>
<protein>
    <submittedName>
        <fullName evidence="2">Uncharacterized protein</fullName>
    </submittedName>
</protein>
<accession>A0ABX2KF46</accession>
<name>A0ABX2KF46_9PROT</name>
<dbReference type="Proteomes" id="UP000605086">
    <property type="component" value="Unassembled WGS sequence"/>
</dbReference>
<sequence length="62" mass="6928">MEKPMTEPVHAVKFSVPEPAKTASKQESLHALQWLAQNRAAIRSSNSYVEAHGLPLAKIRLY</sequence>
<keyword evidence="1" id="KW-1277">Toxin-antitoxin system</keyword>
<evidence type="ECO:0000313" key="3">
    <source>
        <dbReference type="Proteomes" id="UP000605086"/>
    </source>
</evidence>
<proteinExistence type="predicted"/>
<evidence type="ECO:0000313" key="2">
    <source>
        <dbReference type="EMBL" id="NUB01789.1"/>
    </source>
</evidence>
<comment type="caution">
    <text evidence="2">The sequence shown here is derived from an EMBL/GenBank/DDBJ whole genome shotgun (WGS) entry which is preliminary data.</text>
</comment>
<dbReference type="EMBL" id="WHOS01000030">
    <property type="protein sequence ID" value="NUB01789.1"/>
    <property type="molecule type" value="Genomic_DNA"/>
</dbReference>
<gene>
    <name evidence="2" type="ORF">GBZ48_21270</name>
</gene>
<reference evidence="2 3" key="1">
    <citation type="submission" date="2019-10" db="EMBL/GenBank/DDBJ databases">
        <title>Genome sequence of Azospirillum melinis.</title>
        <authorList>
            <person name="Ambrosini A."/>
            <person name="Sant'Anna F.H."/>
            <person name="Cassan F.D."/>
            <person name="Souza E.M."/>
            <person name="Passaglia L.M.P."/>
        </authorList>
    </citation>
    <scope>NUCLEOTIDE SEQUENCE [LARGE SCALE GENOMIC DNA]</scope>
    <source>
        <strain evidence="2 3">TMCY0552</strain>
    </source>
</reference>
<evidence type="ECO:0000256" key="1">
    <source>
        <dbReference type="ARBA" id="ARBA00022649"/>
    </source>
</evidence>
<organism evidence="2 3">
    <name type="scientific">Azospirillum melinis</name>
    <dbReference type="NCBI Taxonomy" id="328839"/>
    <lineage>
        <taxon>Bacteria</taxon>
        <taxon>Pseudomonadati</taxon>
        <taxon>Pseudomonadota</taxon>
        <taxon>Alphaproteobacteria</taxon>
        <taxon>Rhodospirillales</taxon>
        <taxon>Azospirillaceae</taxon>
        <taxon>Azospirillum</taxon>
    </lineage>
</organism>
<keyword evidence="3" id="KW-1185">Reference proteome</keyword>